<organism evidence="3 4">
    <name type="scientific">Dreissena polymorpha</name>
    <name type="common">Zebra mussel</name>
    <name type="synonym">Mytilus polymorpha</name>
    <dbReference type="NCBI Taxonomy" id="45954"/>
    <lineage>
        <taxon>Eukaryota</taxon>
        <taxon>Metazoa</taxon>
        <taxon>Spiralia</taxon>
        <taxon>Lophotrochozoa</taxon>
        <taxon>Mollusca</taxon>
        <taxon>Bivalvia</taxon>
        <taxon>Autobranchia</taxon>
        <taxon>Heteroconchia</taxon>
        <taxon>Euheterodonta</taxon>
        <taxon>Imparidentia</taxon>
        <taxon>Neoheterodontei</taxon>
        <taxon>Myida</taxon>
        <taxon>Dreissenoidea</taxon>
        <taxon>Dreissenidae</taxon>
        <taxon>Dreissena</taxon>
    </lineage>
</organism>
<keyword evidence="2" id="KW-0732">Signal</keyword>
<gene>
    <name evidence="3" type="ORF">DPMN_132238</name>
</gene>
<feature type="compositionally biased region" description="Pro residues" evidence="1">
    <location>
        <begin position="90"/>
        <end position="100"/>
    </location>
</feature>
<feature type="chain" id="PRO_5039205855" description="Secreted protein" evidence="2">
    <location>
        <begin position="18"/>
        <end position="128"/>
    </location>
</feature>
<evidence type="ECO:0000313" key="3">
    <source>
        <dbReference type="EMBL" id="KAH3803966.1"/>
    </source>
</evidence>
<feature type="compositionally biased region" description="Basic and acidic residues" evidence="1">
    <location>
        <begin position="114"/>
        <end position="128"/>
    </location>
</feature>
<evidence type="ECO:0000256" key="1">
    <source>
        <dbReference type="SAM" id="MobiDB-lite"/>
    </source>
</evidence>
<accession>A0A9D4FVR2</accession>
<comment type="caution">
    <text evidence="3">The sequence shown here is derived from an EMBL/GenBank/DDBJ whole genome shotgun (WGS) entry which is preliminary data.</text>
</comment>
<feature type="compositionally biased region" description="Basic residues" evidence="1">
    <location>
        <begin position="77"/>
        <end position="89"/>
    </location>
</feature>
<protein>
    <recommendedName>
        <fullName evidence="5">Secreted protein</fullName>
    </recommendedName>
</protein>
<evidence type="ECO:0000256" key="2">
    <source>
        <dbReference type="SAM" id="SignalP"/>
    </source>
</evidence>
<dbReference type="AlphaFoldDB" id="A0A9D4FVR2"/>
<sequence length="128" mass="13764">MGTVPAWVCSSLGHVLTALFDADIATTKSRVWTACPTVTCTTSWTPVQPTRAGRGTTARPPATSAQGRLPPPPWSQPRRKPALCSHRKQPPPLSHQPAPPLAQTTETPVTTEKGTADKNHDDGWRSTH</sequence>
<feature type="region of interest" description="Disordered" evidence="1">
    <location>
        <begin position="42"/>
        <end position="128"/>
    </location>
</feature>
<name>A0A9D4FVR2_DREPO</name>
<evidence type="ECO:0000313" key="4">
    <source>
        <dbReference type="Proteomes" id="UP000828390"/>
    </source>
</evidence>
<reference evidence="3" key="2">
    <citation type="submission" date="2020-11" db="EMBL/GenBank/DDBJ databases">
        <authorList>
            <person name="McCartney M.A."/>
            <person name="Auch B."/>
            <person name="Kono T."/>
            <person name="Mallez S."/>
            <person name="Becker A."/>
            <person name="Gohl D.M."/>
            <person name="Silverstein K.A.T."/>
            <person name="Koren S."/>
            <person name="Bechman K.B."/>
            <person name="Herman A."/>
            <person name="Abrahante J.E."/>
            <person name="Garbe J."/>
        </authorList>
    </citation>
    <scope>NUCLEOTIDE SEQUENCE</scope>
    <source>
        <strain evidence="3">Duluth1</strain>
        <tissue evidence="3">Whole animal</tissue>
    </source>
</reference>
<evidence type="ECO:0008006" key="5">
    <source>
        <dbReference type="Google" id="ProtNLM"/>
    </source>
</evidence>
<dbReference type="Proteomes" id="UP000828390">
    <property type="component" value="Unassembled WGS sequence"/>
</dbReference>
<feature type="signal peptide" evidence="2">
    <location>
        <begin position="1"/>
        <end position="17"/>
    </location>
</feature>
<reference evidence="3" key="1">
    <citation type="journal article" date="2019" name="bioRxiv">
        <title>The Genome of the Zebra Mussel, Dreissena polymorpha: A Resource for Invasive Species Research.</title>
        <authorList>
            <person name="McCartney M.A."/>
            <person name="Auch B."/>
            <person name="Kono T."/>
            <person name="Mallez S."/>
            <person name="Zhang Y."/>
            <person name="Obille A."/>
            <person name="Becker A."/>
            <person name="Abrahante J.E."/>
            <person name="Garbe J."/>
            <person name="Badalamenti J.P."/>
            <person name="Herman A."/>
            <person name="Mangelson H."/>
            <person name="Liachko I."/>
            <person name="Sullivan S."/>
            <person name="Sone E.D."/>
            <person name="Koren S."/>
            <person name="Silverstein K.A.T."/>
            <person name="Beckman K.B."/>
            <person name="Gohl D.M."/>
        </authorList>
    </citation>
    <scope>NUCLEOTIDE SEQUENCE</scope>
    <source>
        <strain evidence="3">Duluth1</strain>
        <tissue evidence="3">Whole animal</tissue>
    </source>
</reference>
<proteinExistence type="predicted"/>
<keyword evidence="4" id="KW-1185">Reference proteome</keyword>
<dbReference type="EMBL" id="JAIWYP010000006">
    <property type="protein sequence ID" value="KAH3803966.1"/>
    <property type="molecule type" value="Genomic_DNA"/>
</dbReference>
<feature type="compositionally biased region" description="Low complexity" evidence="1">
    <location>
        <begin position="101"/>
        <end position="113"/>
    </location>
</feature>